<evidence type="ECO:0000313" key="6">
    <source>
        <dbReference type="Proteomes" id="UP000268093"/>
    </source>
</evidence>
<dbReference type="InterPro" id="IPR046342">
    <property type="entry name" value="CBS_dom_sf"/>
</dbReference>
<dbReference type="SUPFAM" id="SSF54631">
    <property type="entry name" value="CBS-domain pair"/>
    <property type="match status" value="2"/>
</dbReference>
<dbReference type="Gene3D" id="3.10.580.10">
    <property type="entry name" value="CBS-domain"/>
    <property type="match status" value="2"/>
</dbReference>
<feature type="domain" description="CBS" evidence="4">
    <location>
        <begin position="144"/>
        <end position="204"/>
    </location>
</feature>
<comment type="caution">
    <text evidence="5">The sequence shown here is derived from an EMBL/GenBank/DDBJ whole genome shotgun (WGS) entry which is preliminary data.</text>
</comment>
<dbReference type="InterPro" id="IPR000644">
    <property type="entry name" value="CBS_dom"/>
</dbReference>
<dbReference type="Pfam" id="PF00571">
    <property type="entry name" value="CBS"/>
    <property type="match status" value="3"/>
</dbReference>
<feature type="domain" description="CBS" evidence="4">
    <location>
        <begin position="326"/>
        <end position="382"/>
    </location>
</feature>
<keyword evidence="1" id="KW-0677">Repeat</keyword>
<dbReference type="AlphaFoldDB" id="A0A433A3C8"/>
<reference evidence="5 6" key="1">
    <citation type="journal article" date="2018" name="New Phytol.">
        <title>Phylogenomics of Endogonaceae and evolution of mycorrhizas within Mucoromycota.</title>
        <authorList>
            <person name="Chang Y."/>
            <person name="Desiro A."/>
            <person name="Na H."/>
            <person name="Sandor L."/>
            <person name="Lipzen A."/>
            <person name="Clum A."/>
            <person name="Barry K."/>
            <person name="Grigoriev I.V."/>
            <person name="Martin F.M."/>
            <person name="Stajich J.E."/>
            <person name="Smith M.E."/>
            <person name="Bonito G."/>
            <person name="Spatafora J.W."/>
        </authorList>
    </citation>
    <scope>NUCLEOTIDE SEQUENCE [LARGE SCALE GENOMIC DNA]</scope>
    <source>
        <strain evidence="5 6">GMNB39</strain>
    </source>
</reference>
<organism evidence="5 6">
    <name type="scientific">Jimgerdemannia flammicorona</name>
    <dbReference type="NCBI Taxonomy" id="994334"/>
    <lineage>
        <taxon>Eukaryota</taxon>
        <taxon>Fungi</taxon>
        <taxon>Fungi incertae sedis</taxon>
        <taxon>Mucoromycota</taxon>
        <taxon>Mucoromycotina</taxon>
        <taxon>Endogonomycetes</taxon>
        <taxon>Endogonales</taxon>
        <taxon>Endogonaceae</taxon>
        <taxon>Jimgerdemannia</taxon>
    </lineage>
</organism>
<protein>
    <recommendedName>
        <fullName evidence="4">CBS domain-containing protein</fullName>
    </recommendedName>
</protein>
<dbReference type="PROSITE" id="PS51371">
    <property type="entry name" value="CBS"/>
    <property type="match status" value="4"/>
</dbReference>
<keyword evidence="6" id="KW-1185">Reference proteome</keyword>
<keyword evidence="2 3" id="KW-0129">CBS domain</keyword>
<evidence type="ECO:0000313" key="5">
    <source>
        <dbReference type="EMBL" id="RUO97193.1"/>
    </source>
</evidence>
<dbReference type="EMBL" id="RBNI01018020">
    <property type="protein sequence ID" value="RUO97193.1"/>
    <property type="molecule type" value="Genomic_DNA"/>
</dbReference>
<accession>A0A433A3C8</accession>
<dbReference type="SMART" id="SM00116">
    <property type="entry name" value="CBS"/>
    <property type="match status" value="4"/>
</dbReference>
<gene>
    <name evidence="5" type="ORF">BC936DRAFT_140836</name>
</gene>
<proteinExistence type="predicted"/>
<name>A0A433A3C8_9FUNG</name>
<feature type="domain" description="CBS" evidence="4">
    <location>
        <begin position="51"/>
        <end position="113"/>
    </location>
</feature>
<feature type="domain" description="CBS" evidence="4">
    <location>
        <begin position="252"/>
        <end position="312"/>
    </location>
</feature>
<dbReference type="InterPro" id="IPR050511">
    <property type="entry name" value="AMPK_gamma/SDS23_families"/>
</dbReference>
<evidence type="ECO:0000259" key="4">
    <source>
        <dbReference type="PROSITE" id="PS51371"/>
    </source>
</evidence>
<evidence type="ECO:0000256" key="2">
    <source>
        <dbReference type="ARBA" id="ARBA00023122"/>
    </source>
</evidence>
<sequence length="382" mass="42569">MFDSHRSICKPSMPTPWPLGSSFPSLHQTMAPHDNFIASHNVASVLAEVKEQPSELVDLSLDSTVEEAFDVLLANDILSVPVYRVEDETKVYVAIVGVLDLLKFTTIQPAIDNLNTQSQVLPDFGTLYDRSQFLLRPLKDVIGLTPESAQLFIVHPSDPLSELLRLFTSRRVHRVLVVDDGAHTPREMLSHRAIDLTKFNAAKRISHPVLLSQTDVVRFLWRHNHHLGKILDTPAGGIANRSRRLFPSSTLLNPEPENTVIVTIHQTALQAFSHISSTDVQAVVVVDDDGEVVGEISAGDLRGLNRNRVMDLVRPVIMFLRNTQGQLFRPLMCHARFTLSQCVSALVKGEAHRVWMVDEEERPIGVVTLSDVLSVFVPATEE</sequence>
<dbReference type="PANTHER" id="PTHR13780">
    <property type="entry name" value="AMP-ACTIVATED PROTEIN KINASE, GAMMA REGULATORY SUBUNIT"/>
    <property type="match status" value="1"/>
</dbReference>
<evidence type="ECO:0000256" key="3">
    <source>
        <dbReference type="PROSITE-ProRule" id="PRU00703"/>
    </source>
</evidence>
<dbReference type="OrthoDB" id="449052at2759"/>
<dbReference type="Proteomes" id="UP000268093">
    <property type="component" value="Unassembled WGS sequence"/>
</dbReference>
<evidence type="ECO:0000256" key="1">
    <source>
        <dbReference type="ARBA" id="ARBA00022737"/>
    </source>
</evidence>
<dbReference type="PANTHER" id="PTHR13780:SF128">
    <property type="entry name" value="CBS DOMAIN-CONTAINING PROTEIN"/>
    <property type="match status" value="1"/>
</dbReference>